<evidence type="ECO:0000313" key="2">
    <source>
        <dbReference type="Proteomes" id="UP000828390"/>
    </source>
</evidence>
<dbReference type="EMBL" id="JAIWYP010000004">
    <property type="protein sequence ID" value="KAH3839060.1"/>
    <property type="molecule type" value="Genomic_DNA"/>
</dbReference>
<organism evidence="1 2">
    <name type="scientific">Dreissena polymorpha</name>
    <name type="common">Zebra mussel</name>
    <name type="synonym">Mytilus polymorpha</name>
    <dbReference type="NCBI Taxonomy" id="45954"/>
    <lineage>
        <taxon>Eukaryota</taxon>
        <taxon>Metazoa</taxon>
        <taxon>Spiralia</taxon>
        <taxon>Lophotrochozoa</taxon>
        <taxon>Mollusca</taxon>
        <taxon>Bivalvia</taxon>
        <taxon>Autobranchia</taxon>
        <taxon>Heteroconchia</taxon>
        <taxon>Euheterodonta</taxon>
        <taxon>Imparidentia</taxon>
        <taxon>Neoheterodontei</taxon>
        <taxon>Myida</taxon>
        <taxon>Dreissenoidea</taxon>
        <taxon>Dreissenidae</taxon>
        <taxon>Dreissena</taxon>
    </lineage>
</organism>
<dbReference type="AlphaFoldDB" id="A0A9D4KFQ7"/>
<reference evidence="1" key="1">
    <citation type="journal article" date="2019" name="bioRxiv">
        <title>The Genome of the Zebra Mussel, Dreissena polymorpha: A Resource for Invasive Species Research.</title>
        <authorList>
            <person name="McCartney M.A."/>
            <person name="Auch B."/>
            <person name="Kono T."/>
            <person name="Mallez S."/>
            <person name="Zhang Y."/>
            <person name="Obille A."/>
            <person name="Becker A."/>
            <person name="Abrahante J.E."/>
            <person name="Garbe J."/>
            <person name="Badalamenti J.P."/>
            <person name="Herman A."/>
            <person name="Mangelson H."/>
            <person name="Liachko I."/>
            <person name="Sullivan S."/>
            <person name="Sone E.D."/>
            <person name="Koren S."/>
            <person name="Silverstein K.A.T."/>
            <person name="Beckman K.B."/>
            <person name="Gohl D.M."/>
        </authorList>
    </citation>
    <scope>NUCLEOTIDE SEQUENCE</scope>
    <source>
        <strain evidence="1">Duluth1</strain>
        <tissue evidence="1">Whole animal</tissue>
    </source>
</reference>
<accession>A0A9D4KFQ7</accession>
<reference evidence="1" key="2">
    <citation type="submission" date="2020-11" db="EMBL/GenBank/DDBJ databases">
        <authorList>
            <person name="McCartney M.A."/>
            <person name="Auch B."/>
            <person name="Kono T."/>
            <person name="Mallez S."/>
            <person name="Becker A."/>
            <person name="Gohl D.M."/>
            <person name="Silverstein K.A.T."/>
            <person name="Koren S."/>
            <person name="Bechman K.B."/>
            <person name="Herman A."/>
            <person name="Abrahante J.E."/>
            <person name="Garbe J."/>
        </authorList>
    </citation>
    <scope>NUCLEOTIDE SEQUENCE</scope>
    <source>
        <strain evidence="1">Duluth1</strain>
        <tissue evidence="1">Whole animal</tissue>
    </source>
</reference>
<dbReference type="Proteomes" id="UP000828390">
    <property type="component" value="Unassembled WGS sequence"/>
</dbReference>
<proteinExistence type="predicted"/>
<name>A0A9D4KFQ7_DREPO</name>
<keyword evidence="2" id="KW-1185">Reference proteome</keyword>
<comment type="caution">
    <text evidence="1">The sequence shown here is derived from an EMBL/GenBank/DDBJ whole genome shotgun (WGS) entry which is preliminary data.</text>
</comment>
<protein>
    <submittedName>
        <fullName evidence="1">Uncharacterized protein</fullName>
    </submittedName>
</protein>
<sequence>MVPNRTCPESANLAISNLPPPLSFFILLRLGPVPGPHPYFILCTPGASLTPTHTYRLLDFLYLQTPALAQDWPLKELQPPSLPSQR</sequence>
<evidence type="ECO:0000313" key="1">
    <source>
        <dbReference type="EMBL" id="KAH3839060.1"/>
    </source>
</evidence>
<gene>
    <name evidence="1" type="ORF">DPMN_112482</name>
</gene>